<dbReference type="OrthoDB" id="4546675at2"/>
<protein>
    <submittedName>
        <fullName evidence="2">Uncharacterized protein</fullName>
    </submittedName>
</protein>
<feature type="transmembrane region" description="Helical" evidence="1">
    <location>
        <begin position="172"/>
        <end position="190"/>
    </location>
</feature>
<gene>
    <name evidence="2" type="ORF">FB388_0966</name>
</gene>
<evidence type="ECO:0000256" key="1">
    <source>
        <dbReference type="SAM" id="Phobius"/>
    </source>
</evidence>
<feature type="transmembrane region" description="Helical" evidence="1">
    <location>
        <begin position="93"/>
        <end position="114"/>
    </location>
</feature>
<dbReference type="AlphaFoldDB" id="A0A543GC25"/>
<evidence type="ECO:0000313" key="3">
    <source>
        <dbReference type="Proteomes" id="UP000319818"/>
    </source>
</evidence>
<reference evidence="2 3" key="1">
    <citation type="submission" date="2019-06" db="EMBL/GenBank/DDBJ databases">
        <title>Sequencing the genomes of 1000 actinobacteria strains.</title>
        <authorList>
            <person name="Klenk H.-P."/>
        </authorList>
    </citation>
    <scope>NUCLEOTIDE SEQUENCE [LARGE SCALE GENOMIC DNA]</scope>
    <source>
        <strain evidence="2 3">DSM 45511</strain>
    </source>
</reference>
<feature type="transmembrane region" description="Helical" evidence="1">
    <location>
        <begin position="148"/>
        <end position="166"/>
    </location>
</feature>
<dbReference type="EMBL" id="VFPH01000001">
    <property type="protein sequence ID" value="TQM43618.1"/>
    <property type="molecule type" value="Genomic_DNA"/>
</dbReference>
<dbReference type="Proteomes" id="UP000319818">
    <property type="component" value="Unassembled WGS sequence"/>
</dbReference>
<organism evidence="2 3">
    <name type="scientific">Pseudonocardia cypriaca</name>
    <dbReference type="NCBI Taxonomy" id="882449"/>
    <lineage>
        <taxon>Bacteria</taxon>
        <taxon>Bacillati</taxon>
        <taxon>Actinomycetota</taxon>
        <taxon>Actinomycetes</taxon>
        <taxon>Pseudonocardiales</taxon>
        <taxon>Pseudonocardiaceae</taxon>
        <taxon>Pseudonocardia</taxon>
    </lineage>
</organism>
<comment type="caution">
    <text evidence="2">The sequence shown here is derived from an EMBL/GenBank/DDBJ whole genome shotgun (WGS) entry which is preliminary data.</text>
</comment>
<keyword evidence="1" id="KW-1133">Transmembrane helix</keyword>
<dbReference type="RefSeq" id="WP_142097401.1">
    <property type="nucleotide sequence ID" value="NZ_VFPH01000001.1"/>
</dbReference>
<feature type="transmembrane region" description="Helical" evidence="1">
    <location>
        <begin position="54"/>
        <end position="72"/>
    </location>
</feature>
<feature type="transmembrane region" description="Helical" evidence="1">
    <location>
        <begin position="120"/>
        <end position="139"/>
    </location>
</feature>
<proteinExistence type="predicted"/>
<evidence type="ECO:0000313" key="2">
    <source>
        <dbReference type="EMBL" id="TQM43618.1"/>
    </source>
</evidence>
<name>A0A543GC25_9PSEU</name>
<keyword evidence="3" id="KW-1185">Reference proteome</keyword>
<keyword evidence="1" id="KW-0812">Transmembrane</keyword>
<sequence>MTAAALPVPVSARAATGADVDSRGAYTGFALAYVLGHGAAAVSMGPDPLIALPAWLPMTLLGSGLAAGTVFASVAATRAQRGAGPHDSLSGKLLGLSWISAFAALFLAITGLTAQMELPHLQAILWPTWAGFLVGVLYLGEGAARRNLLHYGLGTWLALTSTASLFLAVPNLFWVLAVAGGGGFAVAAVLEGRRLARNGGGKLVA</sequence>
<accession>A0A543GC25</accession>
<keyword evidence="1" id="KW-0472">Membrane</keyword>